<dbReference type="InterPro" id="IPR000847">
    <property type="entry name" value="LysR_HTH_N"/>
</dbReference>
<dbReference type="GO" id="GO:0003700">
    <property type="term" value="F:DNA-binding transcription factor activity"/>
    <property type="evidence" value="ECO:0007669"/>
    <property type="project" value="InterPro"/>
</dbReference>
<dbReference type="Gene3D" id="3.40.190.290">
    <property type="match status" value="1"/>
</dbReference>
<dbReference type="Gene3D" id="1.10.10.10">
    <property type="entry name" value="Winged helix-like DNA-binding domain superfamily/Winged helix DNA-binding domain"/>
    <property type="match status" value="1"/>
</dbReference>
<evidence type="ECO:0000256" key="2">
    <source>
        <dbReference type="ARBA" id="ARBA00023015"/>
    </source>
</evidence>
<dbReference type="PATRIC" id="fig|1304275.5.peg.2470"/>
<protein>
    <submittedName>
        <fullName evidence="6">LysR family transcriptional regulator</fullName>
    </submittedName>
</protein>
<dbReference type="SUPFAM" id="SSF46785">
    <property type="entry name" value="Winged helix' DNA-binding domain"/>
    <property type="match status" value="1"/>
</dbReference>
<evidence type="ECO:0000259" key="5">
    <source>
        <dbReference type="PROSITE" id="PS50931"/>
    </source>
</evidence>
<dbReference type="Pfam" id="PF03466">
    <property type="entry name" value="LysR_substrate"/>
    <property type="match status" value="1"/>
</dbReference>
<dbReference type="InterPro" id="IPR036388">
    <property type="entry name" value="WH-like_DNA-bd_sf"/>
</dbReference>
<sequence>MALVSRTTLLNRLRYKHLLLIRLLDERRNLHRVAEAMNISQPAATRMLREIETTFDSQLFTRDAKGVTPTRLGSVLIQFAHNALTRLDRCAEELQRFRTGDGGELAIGAIMGAAPDLVAEAVIEMKQDRPLLRIRLMGETSDQLLDLLSHSQIDMAIARFSSALQHNEFDFEPLGNERMIAVVRRDHALVNAPTPRLPDLLEDWPWLLQPVETPARQALEKELEQRGLVSPRDVVECGSIFAALQLVKRSDAILVMAESVVRDYLEFGVLTALPVSLGEALAPFGILTRRGERLSEAGHQFAAVVRRHAAARAPSSAALTE</sequence>
<keyword evidence="7" id="KW-1185">Reference proteome</keyword>
<comment type="similarity">
    <text evidence="1">Belongs to the LysR transcriptional regulatory family.</text>
</comment>
<evidence type="ECO:0000256" key="4">
    <source>
        <dbReference type="ARBA" id="ARBA00023163"/>
    </source>
</evidence>
<dbReference type="PANTHER" id="PTHR30419">
    <property type="entry name" value="HTH-TYPE TRANSCRIPTIONAL REGULATOR YBHD"/>
    <property type="match status" value="1"/>
</dbReference>
<dbReference type="STRING" id="1304275.C41B8_12105"/>
<dbReference type="OrthoDB" id="9814165at2"/>
<comment type="caution">
    <text evidence="6">The sequence shown here is derived from an EMBL/GenBank/DDBJ whole genome shotgun (WGS) entry which is preliminary data.</text>
</comment>
<dbReference type="Pfam" id="PF00126">
    <property type="entry name" value="HTH_1"/>
    <property type="match status" value="1"/>
</dbReference>
<dbReference type="InterPro" id="IPR036390">
    <property type="entry name" value="WH_DNA-bd_sf"/>
</dbReference>
<feature type="domain" description="HTH lysR-type" evidence="5">
    <location>
        <begin position="13"/>
        <end position="70"/>
    </location>
</feature>
<dbReference type="RefSeq" id="WP_037338508.1">
    <property type="nucleotide sequence ID" value="NZ_APNK01000018.1"/>
</dbReference>
<keyword evidence="2" id="KW-0805">Transcription regulation</keyword>
<dbReference type="EMBL" id="APNK01000018">
    <property type="protein sequence ID" value="KEZ77059.1"/>
    <property type="molecule type" value="Genomic_DNA"/>
</dbReference>
<keyword evidence="3" id="KW-0238">DNA-binding</keyword>
<dbReference type="InterPro" id="IPR050950">
    <property type="entry name" value="HTH-type_LysR_regulators"/>
</dbReference>
<name>A0A084IK25_SALHC</name>
<keyword evidence="4" id="KW-0804">Transcription</keyword>
<accession>A0A084IK25</accession>
<dbReference type="SUPFAM" id="SSF53850">
    <property type="entry name" value="Periplasmic binding protein-like II"/>
    <property type="match status" value="1"/>
</dbReference>
<organism evidence="6 7">
    <name type="scientific">Salinisphaera hydrothermalis (strain C41B8)</name>
    <dbReference type="NCBI Taxonomy" id="1304275"/>
    <lineage>
        <taxon>Bacteria</taxon>
        <taxon>Pseudomonadati</taxon>
        <taxon>Pseudomonadota</taxon>
        <taxon>Gammaproteobacteria</taxon>
        <taxon>Salinisphaerales</taxon>
        <taxon>Salinisphaeraceae</taxon>
        <taxon>Salinisphaera</taxon>
    </lineage>
</organism>
<dbReference type="InterPro" id="IPR005119">
    <property type="entry name" value="LysR_subst-bd"/>
</dbReference>
<reference evidence="6 7" key="1">
    <citation type="submission" date="2013-03" db="EMBL/GenBank/DDBJ databases">
        <title>Salinisphaera hydrothermalis C41B8 Genome Sequencing.</title>
        <authorList>
            <person name="Li C."/>
            <person name="Lai Q."/>
            <person name="Shao Z."/>
        </authorList>
    </citation>
    <scope>NUCLEOTIDE SEQUENCE [LARGE SCALE GENOMIC DNA]</scope>
    <source>
        <strain evidence="6 7">C41B8</strain>
    </source>
</reference>
<evidence type="ECO:0000256" key="1">
    <source>
        <dbReference type="ARBA" id="ARBA00009437"/>
    </source>
</evidence>
<evidence type="ECO:0000256" key="3">
    <source>
        <dbReference type="ARBA" id="ARBA00023125"/>
    </source>
</evidence>
<dbReference type="AlphaFoldDB" id="A0A084IK25"/>
<evidence type="ECO:0000313" key="7">
    <source>
        <dbReference type="Proteomes" id="UP000028302"/>
    </source>
</evidence>
<dbReference type="eggNOG" id="COG0583">
    <property type="taxonomic scope" value="Bacteria"/>
</dbReference>
<dbReference type="Proteomes" id="UP000028302">
    <property type="component" value="Unassembled WGS sequence"/>
</dbReference>
<proteinExistence type="inferred from homology"/>
<dbReference type="PANTHER" id="PTHR30419:SF8">
    <property type="entry name" value="NITROGEN ASSIMILATION TRANSCRIPTIONAL ACTIVATOR-RELATED"/>
    <property type="match status" value="1"/>
</dbReference>
<dbReference type="GO" id="GO:0005829">
    <property type="term" value="C:cytosol"/>
    <property type="evidence" value="ECO:0007669"/>
    <property type="project" value="TreeGrafter"/>
</dbReference>
<gene>
    <name evidence="6" type="ORF">C41B8_12105</name>
</gene>
<dbReference type="PROSITE" id="PS50931">
    <property type="entry name" value="HTH_LYSR"/>
    <property type="match status" value="1"/>
</dbReference>
<evidence type="ECO:0000313" key="6">
    <source>
        <dbReference type="EMBL" id="KEZ77059.1"/>
    </source>
</evidence>
<dbReference type="GO" id="GO:0003677">
    <property type="term" value="F:DNA binding"/>
    <property type="evidence" value="ECO:0007669"/>
    <property type="project" value="UniProtKB-KW"/>
</dbReference>